<dbReference type="AlphaFoldDB" id="A0A7Y4LID3"/>
<evidence type="ECO:0000313" key="4">
    <source>
        <dbReference type="Proteomes" id="UP000195652"/>
    </source>
</evidence>
<dbReference type="SUPFAM" id="SSF52980">
    <property type="entry name" value="Restriction endonuclease-like"/>
    <property type="match status" value="1"/>
</dbReference>
<dbReference type="HAMAP" id="MF_00048">
    <property type="entry name" value="UPF0102"/>
    <property type="match status" value="1"/>
</dbReference>
<evidence type="ECO:0000256" key="1">
    <source>
        <dbReference type="ARBA" id="ARBA00006738"/>
    </source>
</evidence>
<reference evidence="3 4" key="3">
    <citation type="journal article" date="2020" name="Int. J. Syst. Evol. Microbiol.">
        <title>Corynebacterium silvaticum sp. nov., a unique group of NTTB corynebacteria in wild boar and roe deer.</title>
        <authorList>
            <person name="Dangel A."/>
            <person name="Berger A."/>
            <person name="Rau J."/>
            <person name="Eisenberg T."/>
            <person name="Kampfer P."/>
            <person name="Margos G."/>
            <person name="Contzen M."/>
            <person name="Busse H.J."/>
            <person name="Konrad R."/>
            <person name="Peters M."/>
            <person name="Sting R."/>
            <person name="Sing A."/>
        </authorList>
    </citation>
    <scope>NUCLEOTIDE SEQUENCE [LARGE SCALE GENOMIC DNA]</scope>
    <source>
        <strain evidence="3 4">PO100/5</strain>
    </source>
</reference>
<dbReference type="Pfam" id="PF02021">
    <property type="entry name" value="UPF0102"/>
    <property type="match status" value="1"/>
</dbReference>
<evidence type="ECO:0000256" key="2">
    <source>
        <dbReference type="HAMAP-Rule" id="MF_00048"/>
    </source>
</evidence>
<dbReference type="PANTHER" id="PTHR34039:SF1">
    <property type="entry name" value="UPF0102 PROTEIN YRAN"/>
    <property type="match status" value="1"/>
</dbReference>
<dbReference type="EMBL" id="CP021417">
    <property type="protein sequence ID" value="ARU46383.1"/>
    <property type="molecule type" value="Genomic_DNA"/>
</dbReference>
<dbReference type="InterPro" id="IPR003509">
    <property type="entry name" value="UPF0102_YraN-like"/>
</dbReference>
<dbReference type="GO" id="GO:0003676">
    <property type="term" value="F:nucleic acid binding"/>
    <property type="evidence" value="ECO:0007669"/>
    <property type="project" value="InterPro"/>
</dbReference>
<keyword evidence="4" id="KW-1185">Reference proteome</keyword>
<evidence type="ECO:0000313" key="3">
    <source>
        <dbReference type="EMBL" id="ARU46383.1"/>
    </source>
</evidence>
<dbReference type="InterPro" id="IPR011335">
    <property type="entry name" value="Restrct_endonuc-II-like"/>
</dbReference>
<reference evidence="3 4" key="4">
    <citation type="journal article" date="2020" name="PLoS ONE">
        <title>Taxonomic classification of strain PO100/5 shows a broader geographic distribution and genetic markers of the recently described Corynebacterium silvaticum.</title>
        <authorList>
            <person name="Viana M.V.C."/>
            <person name="Profeta R."/>
            <person name="da Silva A.L."/>
            <person name="Hurtado R."/>
            <person name="Cerqueira J.C."/>
            <person name="Ribeiro B.F.S."/>
            <person name="Almeida M.O."/>
            <person name="Morais-Rodrigues F."/>
            <person name="Soares S.C."/>
            <person name="Oliveira M."/>
            <person name="Tavares L."/>
            <person name="Figueiredo H."/>
            <person name="Wattam A.R."/>
            <person name="Barh D."/>
            <person name="Ghosh P."/>
            <person name="Silva A."/>
            <person name="Azevedo V."/>
        </authorList>
    </citation>
    <scope>NUCLEOTIDE SEQUENCE [LARGE SCALE GENOMIC DNA]</scope>
    <source>
        <strain evidence="3 4">PO100/5</strain>
    </source>
</reference>
<comment type="similarity">
    <text evidence="1 2">Belongs to the UPF0102 family.</text>
</comment>
<name>A0A7Y4LID3_9CORY</name>
<dbReference type="InterPro" id="IPR011856">
    <property type="entry name" value="tRNA_endonuc-like_dom_sf"/>
</dbReference>
<dbReference type="CDD" id="cd20736">
    <property type="entry name" value="PoNe_Nuclease"/>
    <property type="match status" value="1"/>
</dbReference>
<dbReference type="RefSeq" id="WP_087454190.1">
    <property type="nucleotide sequence ID" value="NZ_CP021417.2"/>
</dbReference>
<sequence length="133" mass="14828">MKATSSHAPTHGQHPQHLVLGKEGEKIAAQWYQAKGYAVVERNALFPIGELDLVLEAPDGCLVFVEVKTRSTPLYGVGEAITAKKLRKMRKAAYLWLQDKRWLDIRFDAIVVCIARDSSVQITCYEGIDRGAC</sequence>
<dbReference type="Gene3D" id="3.40.1350.10">
    <property type="match status" value="1"/>
</dbReference>
<gene>
    <name evidence="3" type="ORF">CBE74_07635</name>
</gene>
<dbReference type="PANTHER" id="PTHR34039">
    <property type="entry name" value="UPF0102 PROTEIN YRAN"/>
    <property type="match status" value="1"/>
</dbReference>
<accession>A0A7Y4LID3</accession>
<organism evidence="3 4">
    <name type="scientific">Corynebacterium silvaticum</name>
    <dbReference type="NCBI Taxonomy" id="2320431"/>
    <lineage>
        <taxon>Bacteria</taxon>
        <taxon>Bacillati</taxon>
        <taxon>Actinomycetota</taxon>
        <taxon>Actinomycetes</taxon>
        <taxon>Mycobacteriales</taxon>
        <taxon>Corynebacteriaceae</taxon>
        <taxon>Corynebacterium</taxon>
    </lineage>
</organism>
<dbReference type="OrthoDB" id="9794876at2"/>
<reference evidence="3 4" key="2">
    <citation type="journal article" date="2020" name="Antonie Van Leeuwenhoek">
        <title>Phylogenomic characterisation of a novel corynebacterial species pathogenic to animals.</title>
        <authorList>
            <person name="Moller J."/>
            <person name="Musella L."/>
            <person name="Melnikov V."/>
            <person name="Geissdorfer W."/>
            <person name="Burkovski A."/>
            <person name="Sangal V."/>
        </authorList>
    </citation>
    <scope>NUCLEOTIDE SEQUENCE [LARGE SCALE GENOMIC DNA]</scope>
    <source>
        <strain evidence="3 4">PO100/5</strain>
    </source>
</reference>
<protein>
    <recommendedName>
        <fullName evidence="2">UPF0102 protein CBE74_07635</fullName>
    </recommendedName>
</protein>
<proteinExistence type="inferred from homology"/>
<dbReference type="KEGG" id="csil:CBE74_07635"/>
<reference evidence="3 4" key="1">
    <citation type="journal article" date="2014" name="BMC Vet. Res.">
        <title>First report of Corynebacterium pseudotuberculosis from caseous lymphadenitis lesions in Black Alentejano pig (Sus scrofa domesticus).</title>
        <authorList>
            <person name="Oliveira M."/>
            <person name="Barroco C."/>
            <person name="Mottola C."/>
            <person name="Santos R."/>
            <person name="Lemsaddek A."/>
            <person name="Tavares L."/>
            <person name="Semedo-Lemsaddek T."/>
        </authorList>
    </citation>
    <scope>NUCLEOTIDE SEQUENCE [LARGE SCALE GENOMIC DNA]</scope>
    <source>
        <strain evidence="3 4">PO100/5</strain>
    </source>
</reference>
<dbReference type="GeneID" id="75008124"/>
<dbReference type="Proteomes" id="UP000195652">
    <property type="component" value="Chromosome"/>
</dbReference>